<dbReference type="AlphaFoldDB" id="A0A7Y9IDX3"/>
<organism evidence="1 2">
    <name type="scientific">Microlunatus parietis</name>
    <dbReference type="NCBI Taxonomy" id="682979"/>
    <lineage>
        <taxon>Bacteria</taxon>
        <taxon>Bacillati</taxon>
        <taxon>Actinomycetota</taxon>
        <taxon>Actinomycetes</taxon>
        <taxon>Propionibacteriales</taxon>
        <taxon>Propionibacteriaceae</taxon>
        <taxon>Microlunatus</taxon>
    </lineage>
</organism>
<keyword evidence="2" id="KW-1185">Reference proteome</keyword>
<dbReference type="EMBL" id="JACCBU010000001">
    <property type="protein sequence ID" value="NYE74811.1"/>
    <property type="molecule type" value="Genomic_DNA"/>
</dbReference>
<dbReference type="InterPro" id="IPR019239">
    <property type="entry name" value="VapB_antitoxin"/>
</dbReference>
<dbReference type="Proteomes" id="UP000569914">
    <property type="component" value="Unassembled WGS sequence"/>
</dbReference>
<dbReference type="RefSeq" id="WP_179757383.1">
    <property type="nucleotide sequence ID" value="NZ_JACCBU010000001.1"/>
</dbReference>
<gene>
    <name evidence="1" type="ORF">BKA15_006140</name>
</gene>
<sequence length="67" mass="7491">MKGTRTESESSGSTTVDVEVHLLERAKSVLGVRTARRAVELALREVIRRERARRDLGAMPQLADETE</sequence>
<protein>
    <submittedName>
        <fullName evidence="1">Arc/MetJ family transcription regulator</fullName>
    </submittedName>
</protein>
<reference evidence="1 2" key="1">
    <citation type="submission" date="2020-07" db="EMBL/GenBank/DDBJ databases">
        <title>Sequencing the genomes of 1000 actinobacteria strains.</title>
        <authorList>
            <person name="Klenk H.-P."/>
        </authorList>
    </citation>
    <scope>NUCLEOTIDE SEQUENCE [LARGE SCALE GENOMIC DNA]</scope>
    <source>
        <strain evidence="1 2">DSM 22083</strain>
    </source>
</reference>
<name>A0A7Y9IDX3_9ACTN</name>
<dbReference type="Pfam" id="PF09957">
    <property type="entry name" value="VapB_antitoxin"/>
    <property type="match status" value="1"/>
</dbReference>
<evidence type="ECO:0000313" key="2">
    <source>
        <dbReference type="Proteomes" id="UP000569914"/>
    </source>
</evidence>
<evidence type="ECO:0000313" key="1">
    <source>
        <dbReference type="EMBL" id="NYE74811.1"/>
    </source>
</evidence>
<comment type="caution">
    <text evidence="1">The sequence shown here is derived from an EMBL/GenBank/DDBJ whole genome shotgun (WGS) entry which is preliminary data.</text>
</comment>
<proteinExistence type="predicted"/>
<accession>A0A7Y9IDX3</accession>